<sequence>MLQLLLMAAFAAAPLMLYIPPIRSLNSSLRSAKLLFAGAVSYTLSFCLNLRDVVSSFRRYDNVTSCGKWGYKHNVHGGIQFPFCNEIASSFGLGRSEFFKPKGVDGFIGPKIVYASDPK</sequence>
<organism evidence="1 2">
    <name type="scientific">Striga hermonthica</name>
    <name type="common">Purple witchweed</name>
    <name type="synonym">Buchnera hermonthica</name>
    <dbReference type="NCBI Taxonomy" id="68872"/>
    <lineage>
        <taxon>Eukaryota</taxon>
        <taxon>Viridiplantae</taxon>
        <taxon>Streptophyta</taxon>
        <taxon>Embryophyta</taxon>
        <taxon>Tracheophyta</taxon>
        <taxon>Spermatophyta</taxon>
        <taxon>Magnoliopsida</taxon>
        <taxon>eudicotyledons</taxon>
        <taxon>Gunneridae</taxon>
        <taxon>Pentapetalae</taxon>
        <taxon>asterids</taxon>
        <taxon>lamiids</taxon>
        <taxon>Lamiales</taxon>
        <taxon>Orobanchaceae</taxon>
        <taxon>Buchnereae</taxon>
        <taxon>Striga</taxon>
    </lineage>
</organism>
<name>A0A9N7MKA4_STRHE</name>
<dbReference type="PANTHER" id="PTHR36616:SF5">
    <property type="entry name" value="DIS3-EXONUCLEASE-LIKE PROTEIN"/>
    <property type="match status" value="1"/>
</dbReference>
<keyword evidence="2" id="KW-1185">Reference proteome</keyword>
<protein>
    <submittedName>
        <fullName evidence="1">Uncharacterized protein</fullName>
    </submittedName>
</protein>
<evidence type="ECO:0000313" key="2">
    <source>
        <dbReference type="Proteomes" id="UP001153555"/>
    </source>
</evidence>
<reference evidence="1" key="1">
    <citation type="submission" date="2019-12" db="EMBL/GenBank/DDBJ databases">
        <authorList>
            <person name="Scholes J."/>
        </authorList>
    </citation>
    <scope>NUCLEOTIDE SEQUENCE</scope>
</reference>
<evidence type="ECO:0000313" key="1">
    <source>
        <dbReference type="EMBL" id="CAA0812740.1"/>
    </source>
</evidence>
<dbReference type="Proteomes" id="UP001153555">
    <property type="component" value="Unassembled WGS sequence"/>
</dbReference>
<proteinExistence type="predicted"/>
<gene>
    <name evidence="1" type="ORF">SHERM_13299</name>
</gene>
<accession>A0A9N7MKA4</accession>
<dbReference type="EMBL" id="CACSLK010011299">
    <property type="protein sequence ID" value="CAA0812740.1"/>
    <property type="molecule type" value="Genomic_DNA"/>
</dbReference>
<comment type="caution">
    <text evidence="1">The sequence shown here is derived from an EMBL/GenBank/DDBJ whole genome shotgun (WGS) entry which is preliminary data.</text>
</comment>
<dbReference type="AlphaFoldDB" id="A0A9N7MKA4"/>
<dbReference type="PANTHER" id="PTHR36616">
    <property type="entry name" value="BNAC07G32700D PROTEIN"/>
    <property type="match status" value="1"/>
</dbReference>